<dbReference type="PANTHER" id="PTHR43194:SF2">
    <property type="entry name" value="PEROXISOMAL MEMBRANE PROTEIN LPX1"/>
    <property type="match status" value="1"/>
</dbReference>
<dbReference type="AlphaFoldDB" id="D5UKL8"/>
<feature type="domain" description="AB hydrolase-1" evidence="1">
    <location>
        <begin position="25"/>
        <end position="264"/>
    </location>
</feature>
<evidence type="ECO:0000313" key="2">
    <source>
        <dbReference type="EMBL" id="ADG73836.1"/>
    </source>
</evidence>
<keyword evidence="3" id="KW-1185">Reference proteome</keyword>
<dbReference type="InterPro" id="IPR050228">
    <property type="entry name" value="Carboxylesterase_BioH"/>
</dbReference>
<dbReference type="SUPFAM" id="SSF53474">
    <property type="entry name" value="alpha/beta-Hydrolases"/>
    <property type="match status" value="1"/>
</dbReference>
<dbReference type="HOGENOM" id="CLU_020336_50_2_11"/>
<protein>
    <submittedName>
        <fullName evidence="2">Alpha/beta hydrolase fold protein</fullName>
    </submittedName>
</protein>
<organism evidence="2 3">
    <name type="scientific">Cellulomonas flavigena (strain ATCC 482 / DSM 20109 / BCRC 11376 / JCM 18109 / NBRC 3775 / NCIMB 8073 / NRS 134)</name>
    <dbReference type="NCBI Taxonomy" id="446466"/>
    <lineage>
        <taxon>Bacteria</taxon>
        <taxon>Bacillati</taxon>
        <taxon>Actinomycetota</taxon>
        <taxon>Actinomycetes</taxon>
        <taxon>Micrococcales</taxon>
        <taxon>Cellulomonadaceae</taxon>
        <taxon>Cellulomonas</taxon>
    </lineage>
</organism>
<dbReference type="InterPro" id="IPR029058">
    <property type="entry name" value="AB_hydrolase_fold"/>
</dbReference>
<dbReference type="Pfam" id="PF12697">
    <property type="entry name" value="Abhydrolase_6"/>
    <property type="match status" value="1"/>
</dbReference>
<sequence>MAPLLVIPDGTVSYDVHGPADGPTVVLVPGLGDLRSSWRDLVGPLVDAGHRVVTTDVRGHGDGTHGFTRHGVEPTADDVRELLDTLDVDAEHPAVLVGASFAAGAVARVAAQDPDRVRGVVLVAYAGNGEPAGRSVRLQIRLLLARPWGPRAWTGFYRSLLRGRKAAWTDAHLADLRRALRDPAALADVRALALALVGGGHRTLLGQVTRPVLVVTGTLDPEHPDPTAAHAATMAAVPHDAVTGVLVPEAGHYPQHQRPDVVVPALLDFLAGLTTRGDVTRGGVA</sequence>
<dbReference type="OrthoDB" id="3771266at2"/>
<dbReference type="InterPro" id="IPR000639">
    <property type="entry name" value="Epox_hydrolase-like"/>
</dbReference>
<proteinExistence type="predicted"/>
<dbReference type="Proteomes" id="UP000000849">
    <property type="component" value="Chromosome"/>
</dbReference>
<evidence type="ECO:0000259" key="1">
    <source>
        <dbReference type="Pfam" id="PF12697"/>
    </source>
</evidence>
<dbReference type="GO" id="GO:0016787">
    <property type="term" value="F:hydrolase activity"/>
    <property type="evidence" value="ECO:0007669"/>
    <property type="project" value="UniProtKB-KW"/>
</dbReference>
<dbReference type="EMBL" id="CP001964">
    <property type="protein sequence ID" value="ADG73836.1"/>
    <property type="molecule type" value="Genomic_DNA"/>
</dbReference>
<dbReference type="STRING" id="446466.Cfla_0928"/>
<accession>D5UKL8</accession>
<dbReference type="RefSeq" id="WP_013116170.1">
    <property type="nucleotide sequence ID" value="NC_014151.1"/>
</dbReference>
<dbReference type="InterPro" id="IPR000073">
    <property type="entry name" value="AB_hydrolase_1"/>
</dbReference>
<gene>
    <name evidence="2" type="ordered locus">Cfla_0928</name>
</gene>
<name>D5UKL8_CELFN</name>
<dbReference type="Gene3D" id="3.40.50.1820">
    <property type="entry name" value="alpha/beta hydrolase"/>
    <property type="match status" value="1"/>
</dbReference>
<keyword evidence="2" id="KW-0378">Hydrolase</keyword>
<evidence type="ECO:0000313" key="3">
    <source>
        <dbReference type="Proteomes" id="UP000000849"/>
    </source>
</evidence>
<dbReference type="eggNOG" id="COG2267">
    <property type="taxonomic scope" value="Bacteria"/>
</dbReference>
<dbReference type="PRINTS" id="PR00412">
    <property type="entry name" value="EPOXHYDRLASE"/>
</dbReference>
<reference evidence="2 3" key="1">
    <citation type="journal article" date="2010" name="Stand. Genomic Sci.">
        <title>Complete genome sequence of Cellulomonas flavigena type strain (134).</title>
        <authorList>
            <person name="Abt B."/>
            <person name="Foster B."/>
            <person name="Lapidus A."/>
            <person name="Clum A."/>
            <person name="Sun H."/>
            <person name="Pukall R."/>
            <person name="Lucas S."/>
            <person name="Glavina Del Rio T."/>
            <person name="Nolan M."/>
            <person name="Tice H."/>
            <person name="Cheng J.F."/>
            <person name="Pitluck S."/>
            <person name="Liolios K."/>
            <person name="Ivanova N."/>
            <person name="Mavromatis K."/>
            <person name="Ovchinnikova G."/>
            <person name="Pati A."/>
            <person name="Goodwin L."/>
            <person name="Chen A."/>
            <person name="Palaniappan K."/>
            <person name="Land M."/>
            <person name="Hauser L."/>
            <person name="Chang Y.J."/>
            <person name="Jeffries C.D."/>
            <person name="Rohde M."/>
            <person name="Goker M."/>
            <person name="Woyke T."/>
            <person name="Bristow J."/>
            <person name="Eisen J.A."/>
            <person name="Markowitz V."/>
            <person name="Hugenholtz P."/>
            <person name="Kyrpides N.C."/>
            <person name="Klenk H.P."/>
        </authorList>
    </citation>
    <scope>NUCLEOTIDE SEQUENCE [LARGE SCALE GENOMIC DNA]</scope>
    <source>
        <strain evidence="3">ATCC 482 / DSM 20109 / BCRC 11376 / JCM 18109 / NBRC 3775 / NCIMB 8073 / NRS 134</strain>
    </source>
</reference>
<dbReference type="KEGG" id="cfl:Cfla_0928"/>
<dbReference type="PANTHER" id="PTHR43194">
    <property type="entry name" value="HYDROLASE ALPHA/BETA FOLD FAMILY"/>
    <property type="match status" value="1"/>
</dbReference>